<dbReference type="Pfam" id="PF13592">
    <property type="entry name" value="HTH_33"/>
    <property type="match status" value="1"/>
</dbReference>
<feature type="domain" description="Winged helix-turn helix" evidence="2">
    <location>
        <begin position="84"/>
        <end position="136"/>
    </location>
</feature>
<feature type="domain" description="Tc1-like transposase DDE" evidence="1">
    <location>
        <begin position="155"/>
        <end position="266"/>
    </location>
</feature>
<dbReference type="AlphaFoldDB" id="A0AAD7X7M4"/>
<comment type="caution">
    <text evidence="3">The sequence shown here is derived from an EMBL/GenBank/DDBJ whole genome shotgun (WGS) entry which is preliminary data.</text>
</comment>
<evidence type="ECO:0000259" key="1">
    <source>
        <dbReference type="Pfam" id="PF13358"/>
    </source>
</evidence>
<dbReference type="InterPro" id="IPR036397">
    <property type="entry name" value="RNaseH_sf"/>
</dbReference>
<dbReference type="Pfam" id="PF13358">
    <property type="entry name" value="DDE_3"/>
    <property type="match status" value="1"/>
</dbReference>
<dbReference type="InterPro" id="IPR025959">
    <property type="entry name" value="Winged_HTH_dom"/>
</dbReference>
<evidence type="ECO:0000313" key="4">
    <source>
        <dbReference type="Proteomes" id="UP001215151"/>
    </source>
</evidence>
<dbReference type="EMBL" id="JAPEVG010000382">
    <property type="protein sequence ID" value="KAJ8463603.1"/>
    <property type="molecule type" value="Genomic_DNA"/>
</dbReference>
<dbReference type="GO" id="GO:0003676">
    <property type="term" value="F:nucleic acid binding"/>
    <property type="evidence" value="ECO:0007669"/>
    <property type="project" value="InterPro"/>
</dbReference>
<gene>
    <name evidence="3" type="ORF">ONZ51_g10149</name>
</gene>
<evidence type="ECO:0008006" key="5">
    <source>
        <dbReference type="Google" id="ProtNLM"/>
    </source>
</evidence>
<name>A0AAD7X7M4_9APHY</name>
<dbReference type="PANTHER" id="PTHR46564:SF1">
    <property type="entry name" value="TRANSPOSASE"/>
    <property type="match status" value="1"/>
</dbReference>
<accession>A0AAD7X7M4</accession>
<organism evidence="3 4">
    <name type="scientific">Trametes cubensis</name>
    <dbReference type="NCBI Taxonomy" id="1111947"/>
    <lineage>
        <taxon>Eukaryota</taxon>
        <taxon>Fungi</taxon>
        <taxon>Dikarya</taxon>
        <taxon>Basidiomycota</taxon>
        <taxon>Agaricomycotina</taxon>
        <taxon>Agaricomycetes</taxon>
        <taxon>Polyporales</taxon>
        <taxon>Polyporaceae</taxon>
        <taxon>Trametes</taxon>
    </lineage>
</organism>
<keyword evidence="4" id="KW-1185">Reference proteome</keyword>
<dbReference type="InterPro" id="IPR038717">
    <property type="entry name" value="Tc1-like_DDE_dom"/>
</dbReference>
<dbReference type="InterPro" id="IPR009057">
    <property type="entry name" value="Homeodomain-like_sf"/>
</dbReference>
<dbReference type="PANTHER" id="PTHR46564">
    <property type="entry name" value="TRANSPOSASE"/>
    <property type="match status" value="1"/>
</dbReference>
<dbReference type="SUPFAM" id="SSF46689">
    <property type="entry name" value="Homeodomain-like"/>
    <property type="match status" value="1"/>
</dbReference>
<sequence>MVNRRISKDLKERAVALSEIGYDAPAVADILGVSGDSVKRWVRNVATYGVVQRKSPLRGRKRILSTRIIEALHDLLRSSPALYLDEIASWIAVTFDQPVSISTVQRSLKALGYSVKKLRKAAAQHDELTREQWKADILSRFTADQLVFADESSKDDRTSERRRGIRYSILPALCVDGLLTVRVVRGSVDGSAFYDWVITELLPKMNPYPGPNSVLIVDNCRTHKSNAVRDAIEAAGCLYIFLPPYSPDWNPIEEAFSCVKYHMRREQPDWEESHRAPEIVLMEACMTAVTPDKARGWYEHSGYLTRL</sequence>
<proteinExistence type="predicted"/>
<reference evidence="3" key="1">
    <citation type="submission" date="2022-11" db="EMBL/GenBank/DDBJ databases">
        <title>Genome Sequence of Cubamyces cubensis.</title>
        <authorList>
            <person name="Buettner E."/>
        </authorList>
    </citation>
    <scope>NUCLEOTIDE SEQUENCE</scope>
    <source>
        <strain evidence="3">MPL-01</strain>
    </source>
</reference>
<dbReference type="Proteomes" id="UP001215151">
    <property type="component" value="Unassembled WGS sequence"/>
</dbReference>
<protein>
    <recommendedName>
        <fullName evidence="5">Transposase</fullName>
    </recommendedName>
</protein>
<evidence type="ECO:0000313" key="3">
    <source>
        <dbReference type="EMBL" id="KAJ8463603.1"/>
    </source>
</evidence>
<evidence type="ECO:0000259" key="2">
    <source>
        <dbReference type="Pfam" id="PF13592"/>
    </source>
</evidence>
<dbReference type="Gene3D" id="3.30.420.10">
    <property type="entry name" value="Ribonuclease H-like superfamily/Ribonuclease H"/>
    <property type="match status" value="1"/>
</dbReference>